<dbReference type="RefSeq" id="WP_353893816.1">
    <property type="nucleotide sequence ID" value="NZ_CP159485.1"/>
</dbReference>
<evidence type="ECO:0000256" key="4">
    <source>
        <dbReference type="ARBA" id="ARBA00048819"/>
    </source>
</evidence>
<dbReference type="Pfam" id="PF04107">
    <property type="entry name" value="GCS2"/>
    <property type="match status" value="1"/>
</dbReference>
<evidence type="ECO:0000256" key="2">
    <source>
        <dbReference type="ARBA" id="ARBA00022741"/>
    </source>
</evidence>
<accession>A0AAU8HV58</accession>
<comment type="catalytic activity">
    <reaction evidence="4 5">
        <text>L-cysteine + L-glutamate + ATP = gamma-L-glutamyl-L-cysteine + ADP + phosphate + H(+)</text>
        <dbReference type="Rhea" id="RHEA:13285"/>
        <dbReference type="ChEBI" id="CHEBI:15378"/>
        <dbReference type="ChEBI" id="CHEBI:29985"/>
        <dbReference type="ChEBI" id="CHEBI:30616"/>
        <dbReference type="ChEBI" id="CHEBI:35235"/>
        <dbReference type="ChEBI" id="CHEBI:43474"/>
        <dbReference type="ChEBI" id="CHEBI:58173"/>
        <dbReference type="ChEBI" id="CHEBI:456216"/>
        <dbReference type="EC" id="6.3.2.2"/>
    </reaction>
</comment>
<evidence type="ECO:0000256" key="1">
    <source>
        <dbReference type="ARBA" id="ARBA00022598"/>
    </source>
</evidence>
<reference evidence="6" key="1">
    <citation type="journal article" date="2018" name="Antonie Van Leeuwenhoek">
        <title>Proteinivorax hydrogeniformans sp. nov., an anaerobic, haloalkaliphilic bacterium fermenting proteinaceous compounds with high hydrogen production.</title>
        <authorList>
            <person name="Boltyanskaya Y."/>
            <person name="Detkova E."/>
            <person name="Pimenov N."/>
            <person name="Kevbrin V."/>
        </authorList>
    </citation>
    <scope>NUCLEOTIDE SEQUENCE</scope>
    <source>
        <strain evidence="6">Z-710</strain>
    </source>
</reference>
<evidence type="ECO:0000256" key="3">
    <source>
        <dbReference type="ARBA" id="ARBA00022840"/>
    </source>
</evidence>
<dbReference type="AlphaFoldDB" id="A0AAU8HV58"/>
<evidence type="ECO:0000313" key="6">
    <source>
        <dbReference type="EMBL" id="XCI29268.1"/>
    </source>
</evidence>
<dbReference type="PANTHER" id="PTHR34378">
    <property type="entry name" value="GLUTAMATE--CYSTEINE LIGASE, CHLOROPLASTIC"/>
    <property type="match status" value="1"/>
</dbReference>
<dbReference type="InterPro" id="IPR035434">
    <property type="entry name" value="GCL_bact_plant"/>
</dbReference>
<dbReference type="InterPro" id="IPR014746">
    <property type="entry name" value="Gln_synth/guanido_kin_cat_dom"/>
</dbReference>
<keyword evidence="3 5" id="KW-0067">ATP-binding</keyword>
<gene>
    <name evidence="6" type="ORF">PRVXH_000579</name>
</gene>
<evidence type="ECO:0000256" key="5">
    <source>
        <dbReference type="PIRNR" id="PIRNR017901"/>
    </source>
</evidence>
<dbReference type="SUPFAM" id="SSF55931">
    <property type="entry name" value="Glutamine synthetase/guanido kinase"/>
    <property type="match status" value="1"/>
</dbReference>
<keyword evidence="1 5" id="KW-0436">Ligase</keyword>
<dbReference type="EMBL" id="CP159485">
    <property type="protein sequence ID" value="XCI29268.1"/>
    <property type="molecule type" value="Genomic_DNA"/>
</dbReference>
<dbReference type="EC" id="6.3.2.2" evidence="5"/>
<keyword evidence="2 5" id="KW-0547">Nucleotide-binding</keyword>
<sequence length="442" mass="50680">MDIKMQQDRFMDVLKKGESSCQQIGIELEHIVVDNNFNTVNYYQQNGIQDILKQLLPLGYNGDYYEEYLVGLTKDNFTITLEPGGQLEISIRQSNSLTEIKGTYLQFITDISPILAENNQHLLAIGYQPKTSIADIPFNPKPRYEQMANYFLKKGTMAHNMMKGTAAIQVSIDYTCESDFIKKLKVANFLTPLFAILTDNSPCFEGNRYKMHSVRTEIWQNTDNDRSGIIPFKKGEVFGYQAYANYLLNVPPICVLQNGDLNFYDGKKTKEILDPKTYTEEEVEHIMGMVFPDNRAKKYIEIRSADSIPYPLSFGFAAFIKGIFYNQDAVEYFWDLAKPVCSEDIEKTKAELKWKGYNAKIVGTSLGQLAEKAYRYALDGLDKEEIQYLNSMKMMIDKRQNPKMFMEQFLDKHGQAAFKSCAVTPETFHKDVLENIGLCCND</sequence>
<dbReference type="GO" id="GO:0006750">
    <property type="term" value="P:glutathione biosynthetic process"/>
    <property type="evidence" value="ECO:0007669"/>
    <property type="project" value="UniProtKB-UniRule"/>
</dbReference>
<dbReference type="PANTHER" id="PTHR34378:SF1">
    <property type="entry name" value="GLUTAMATE--CYSTEINE LIGASE, CHLOROPLASTIC"/>
    <property type="match status" value="1"/>
</dbReference>
<name>A0AAU8HV58_9FIRM</name>
<dbReference type="GO" id="GO:0004357">
    <property type="term" value="F:glutamate-cysteine ligase activity"/>
    <property type="evidence" value="ECO:0007669"/>
    <property type="project" value="UniProtKB-UniRule"/>
</dbReference>
<reference evidence="6" key="2">
    <citation type="submission" date="2024-06" db="EMBL/GenBank/DDBJ databases">
        <authorList>
            <person name="Petrova K.O."/>
            <person name="Toshchakov S.V."/>
            <person name="Boltjanskaja Y.V."/>
            <person name="Kevbrin V.V."/>
        </authorList>
    </citation>
    <scope>NUCLEOTIDE SEQUENCE</scope>
    <source>
        <strain evidence="6">Z-710</strain>
    </source>
</reference>
<protein>
    <recommendedName>
        <fullName evidence="5">Glutamate--cysteine ligase</fullName>
        <ecNumber evidence="5">6.3.2.2</ecNumber>
    </recommendedName>
</protein>
<organism evidence="6">
    <name type="scientific">Proteinivorax hydrogeniformans</name>
    <dbReference type="NCBI Taxonomy" id="1826727"/>
    <lineage>
        <taxon>Bacteria</taxon>
        <taxon>Bacillati</taxon>
        <taxon>Bacillota</taxon>
        <taxon>Clostridia</taxon>
        <taxon>Eubacteriales</taxon>
        <taxon>Proteinivoracaceae</taxon>
        <taxon>Proteinivorax</taxon>
    </lineage>
</organism>
<proteinExistence type="inferred from homology"/>
<comment type="function">
    <text evidence="5">Catalyzes the synthesis of gamma-glutamylcysteine (gamma-GC).</text>
</comment>
<dbReference type="PIRSF" id="PIRSF017901">
    <property type="entry name" value="GCL"/>
    <property type="match status" value="1"/>
</dbReference>
<dbReference type="Gene3D" id="3.30.590.20">
    <property type="match status" value="1"/>
</dbReference>
<dbReference type="GO" id="GO:0005524">
    <property type="term" value="F:ATP binding"/>
    <property type="evidence" value="ECO:0007669"/>
    <property type="project" value="UniProtKB-UniRule"/>
</dbReference>
<dbReference type="InterPro" id="IPR006336">
    <property type="entry name" value="GCS2"/>
</dbReference>
<comment type="similarity">
    <text evidence="5">Belongs to the glutamate--cysteine ligase type 2 family. EgtA subfamily.</text>
</comment>